<comment type="caution">
    <text evidence="1">The sequence shown here is derived from an EMBL/GenBank/DDBJ whole genome shotgun (WGS) entry which is preliminary data.</text>
</comment>
<organism evidence="1 2">
    <name type="scientific">Fulvimarina pelagi HTCC2506</name>
    <dbReference type="NCBI Taxonomy" id="314231"/>
    <lineage>
        <taxon>Bacteria</taxon>
        <taxon>Pseudomonadati</taxon>
        <taxon>Pseudomonadota</taxon>
        <taxon>Alphaproteobacteria</taxon>
        <taxon>Hyphomicrobiales</taxon>
        <taxon>Aurantimonadaceae</taxon>
        <taxon>Fulvimarina</taxon>
    </lineage>
</organism>
<reference evidence="1 2" key="1">
    <citation type="journal article" date="2010" name="J. Bacteriol.">
        <title>Genome sequence of Fulvimarina pelagi HTCC2506T, a Mn(II)-oxidizing alphaproteobacterium possessing an aerobic anoxygenic photosynthetic gene cluster and Xanthorhodopsin.</title>
        <authorList>
            <person name="Kang I."/>
            <person name="Oh H.M."/>
            <person name="Lim S.I."/>
            <person name="Ferriera S."/>
            <person name="Giovannoni S.J."/>
            <person name="Cho J.C."/>
        </authorList>
    </citation>
    <scope>NUCLEOTIDE SEQUENCE [LARGE SCALE GENOMIC DNA]</scope>
    <source>
        <strain evidence="1 2">HTCC2506</strain>
    </source>
</reference>
<dbReference type="AlphaFoldDB" id="Q0G2Q1"/>
<evidence type="ECO:0000313" key="1">
    <source>
        <dbReference type="EMBL" id="EAU42130.1"/>
    </source>
</evidence>
<dbReference type="Proteomes" id="UP000004310">
    <property type="component" value="Unassembled WGS sequence"/>
</dbReference>
<dbReference type="HOGENOM" id="CLU_3168430_0_0_5"/>
<sequence length="47" mass="5192">MTKRTSGSSQNTFESDHHCLRIHVSATERAILDHVDLKVTVSQNGIA</sequence>
<dbReference type="RefSeq" id="WP_007068498.1">
    <property type="nucleotide sequence ID" value="NZ_DS022272.1"/>
</dbReference>
<evidence type="ECO:0000313" key="2">
    <source>
        <dbReference type="Proteomes" id="UP000004310"/>
    </source>
</evidence>
<keyword evidence="2" id="KW-1185">Reference proteome</keyword>
<proteinExistence type="predicted"/>
<gene>
    <name evidence="1" type="ORF">FP2506_16894</name>
</gene>
<protein>
    <submittedName>
        <fullName evidence="1">Uncharacterized protein</fullName>
    </submittedName>
</protein>
<name>Q0G2Q1_9HYPH</name>
<accession>Q0G2Q1</accession>
<dbReference type="EMBL" id="AATP01000002">
    <property type="protein sequence ID" value="EAU42130.1"/>
    <property type="molecule type" value="Genomic_DNA"/>
</dbReference>